<comment type="similarity">
    <text evidence="8">Belongs to the NnrD/CARKD family.</text>
</comment>
<evidence type="ECO:0000256" key="8">
    <source>
        <dbReference type="HAMAP-Rule" id="MF_03157"/>
    </source>
</evidence>
<feature type="binding site" evidence="8">
    <location>
        <begin position="171"/>
        <end position="177"/>
    </location>
    <ligand>
        <name>(6S)-NADPHX</name>
        <dbReference type="ChEBI" id="CHEBI:64076"/>
    </ligand>
</feature>
<dbReference type="PROSITE" id="PS01050">
    <property type="entry name" value="YJEF_C_2"/>
    <property type="match status" value="1"/>
</dbReference>
<feature type="binding site" evidence="8">
    <location>
        <position position="250"/>
    </location>
    <ligand>
        <name>(6S)-NADPHX</name>
        <dbReference type="ChEBI" id="CHEBI:64076"/>
    </ligand>
</feature>
<evidence type="ECO:0000259" key="9">
    <source>
        <dbReference type="PROSITE" id="PS51383"/>
    </source>
</evidence>
<comment type="cofactor">
    <cofactor evidence="8">
        <name>Mg(2+)</name>
        <dbReference type="ChEBI" id="CHEBI:18420"/>
    </cofactor>
</comment>
<name>A0A0F7SF45_PHARH</name>
<keyword evidence="4" id="KW-0521">NADP</keyword>
<accession>A0A0F7SF45</accession>
<keyword evidence="1 8" id="KW-0597">Phosphoprotein</keyword>
<evidence type="ECO:0000256" key="2">
    <source>
        <dbReference type="ARBA" id="ARBA00022741"/>
    </source>
</evidence>
<dbReference type="InterPro" id="IPR000631">
    <property type="entry name" value="CARKD"/>
</dbReference>
<protein>
    <recommendedName>
        <fullName evidence="8">ATP-dependent (S)-NAD(P)H-hydrate dehydratase</fullName>
        <ecNumber evidence="8">4.2.1.93</ecNumber>
    </recommendedName>
    <alternativeName>
        <fullName evidence="8">ATP-dependent NAD(P)HX dehydratase</fullName>
    </alternativeName>
</protein>
<keyword evidence="2 8" id="KW-0547">Nucleotide-binding</keyword>
<dbReference type="Pfam" id="PF01256">
    <property type="entry name" value="Carb_kinase"/>
    <property type="match status" value="1"/>
</dbReference>
<dbReference type="GO" id="GO:0005524">
    <property type="term" value="F:ATP binding"/>
    <property type="evidence" value="ECO:0007669"/>
    <property type="project" value="UniProtKB-KW"/>
</dbReference>
<evidence type="ECO:0000256" key="3">
    <source>
        <dbReference type="ARBA" id="ARBA00022840"/>
    </source>
</evidence>
<feature type="domain" description="YjeF C-terminal" evidence="9">
    <location>
        <begin position="16"/>
        <end position="331"/>
    </location>
</feature>
<evidence type="ECO:0000256" key="1">
    <source>
        <dbReference type="ARBA" id="ARBA00022553"/>
    </source>
</evidence>
<comment type="catalytic activity">
    <reaction evidence="7 8">
        <text>(6S)-NADPHX + ATP = ADP + phosphate + NADPH + H(+)</text>
        <dbReference type="Rhea" id="RHEA:32231"/>
        <dbReference type="ChEBI" id="CHEBI:15378"/>
        <dbReference type="ChEBI" id="CHEBI:30616"/>
        <dbReference type="ChEBI" id="CHEBI:43474"/>
        <dbReference type="ChEBI" id="CHEBI:57783"/>
        <dbReference type="ChEBI" id="CHEBI:64076"/>
        <dbReference type="ChEBI" id="CHEBI:456216"/>
        <dbReference type="EC" id="4.2.1.93"/>
    </reaction>
</comment>
<dbReference type="GO" id="GO:0047453">
    <property type="term" value="F:ATP-dependent NAD(P)H-hydrate dehydratase activity"/>
    <property type="evidence" value="ECO:0007669"/>
    <property type="project" value="UniProtKB-UniRule"/>
</dbReference>
<comment type="function">
    <text evidence="8">Catalyzes the dehydration of the S-form of NAD(P)HX at the expense of ATP, which is converted to ADP. Together with NAD(P)HX epimerase, which catalyzes the epimerization of the S- and R-forms, the enzyme allows the repair of both epimers of NAD(P)HX, a damaged form of NAD(P)H that is a result of enzymatic or heat-dependent hydration.</text>
</comment>
<dbReference type="PANTHER" id="PTHR12592:SF0">
    <property type="entry name" value="ATP-DEPENDENT (S)-NAD(P)H-HYDRATE DEHYDRATASE"/>
    <property type="match status" value="1"/>
</dbReference>
<keyword evidence="5 8" id="KW-0520">NAD</keyword>
<dbReference type="GO" id="GO:0016301">
    <property type="term" value="F:kinase activity"/>
    <property type="evidence" value="ECO:0007669"/>
    <property type="project" value="UniProtKB-KW"/>
</dbReference>
<comment type="catalytic activity">
    <reaction evidence="8">
        <text>(6S)-NADHX + ATP = ADP + phosphate + NADH + H(+)</text>
        <dbReference type="Rhea" id="RHEA:19017"/>
        <dbReference type="ChEBI" id="CHEBI:15378"/>
        <dbReference type="ChEBI" id="CHEBI:30616"/>
        <dbReference type="ChEBI" id="CHEBI:43474"/>
        <dbReference type="ChEBI" id="CHEBI:57945"/>
        <dbReference type="ChEBI" id="CHEBI:64074"/>
        <dbReference type="ChEBI" id="CHEBI:456216"/>
        <dbReference type="EC" id="4.2.1.93"/>
    </reaction>
</comment>
<evidence type="ECO:0000256" key="6">
    <source>
        <dbReference type="ARBA" id="ARBA00023239"/>
    </source>
</evidence>
<feature type="binding site" evidence="8">
    <location>
        <position position="118"/>
    </location>
    <ligand>
        <name>(6S)-NADPHX</name>
        <dbReference type="ChEBI" id="CHEBI:64076"/>
    </ligand>
</feature>
<dbReference type="GO" id="GO:0005737">
    <property type="term" value="C:cytoplasm"/>
    <property type="evidence" value="ECO:0007669"/>
    <property type="project" value="UniProtKB-SubCell"/>
</dbReference>
<feature type="binding site" evidence="8">
    <location>
        <begin position="240"/>
        <end position="249"/>
    </location>
    <ligand>
        <name>ATP</name>
        <dbReference type="ChEBI" id="CHEBI:30616"/>
    </ligand>
</feature>
<dbReference type="EMBL" id="LN483167">
    <property type="protein sequence ID" value="CDZ97341.1"/>
    <property type="molecule type" value="Genomic_DNA"/>
</dbReference>
<dbReference type="CDD" id="cd01171">
    <property type="entry name" value="YXKO-related"/>
    <property type="match status" value="1"/>
</dbReference>
<evidence type="ECO:0000256" key="4">
    <source>
        <dbReference type="ARBA" id="ARBA00022857"/>
    </source>
</evidence>
<keyword evidence="3 8" id="KW-0067">ATP-binding</keyword>
<dbReference type="GO" id="GO:0046496">
    <property type="term" value="P:nicotinamide nucleotide metabolic process"/>
    <property type="evidence" value="ECO:0007669"/>
    <property type="project" value="UniProtKB-UniRule"/>
</dbReference>
<reference evidence="10" key="1">
    <citation type="submission" date="2014-08" db="EMBL/GenBank/DDBJ databases">
        <authorList>
            <person name="Sharma Rahul"/>
            <person name="Thines Marco"/>
        </authorList>
    </citation>
    <scope>NUCLEOTIDE SEQUENCE</scope>
</reference>
<dbReference type="NCBIfam" id="TIGR00196">
    <property type="entry name" value="yjeF_cterm"/>
    <property type="match status" value="1"/>
</dbReference>
<dbReference type="Gene3D" id="3.40.1190.20">
    <property type="match status" value="1"/>
</dbReference>
<dbReference type="PROSITE" id="PS51383">
    <property type="entry name" value="YJEF_C_3"/>
    <property type="match status" value="1"/>
</dbReference>
<feature type="binding site" evidence="8">
    <location>
        <begin position="209"/>
        <end position="213"/>
    </location>
    <ligand>
        <name>ATP</name>
        <dbReference type="ChEBI" id="CHEBI:30616"/>
    </ligand>
</feature>
<sequence>MSSKVASTQAKSHEDIINLAKRFVPPLSSKLHKGQAGRIGVVGGSQDYTGAPFFSSMSSMRIGADLAHVICEPKAGSVIKTYSPDLIVHTVLDPANPPTEEVLSGIISRLHALVIGPGLGRDDDMQKFGKMCLEVAKKMKKWVVLDADGLYMVTNEPDLVKGYEKAILSPNKMEFSRLCEKLNIKSDADPKTLCPDLASALGNVTVIQKGATDIISNGRPIEFLDSSVENNKILENNTKGGLKRCGGQGDVLSGTVGCMAAWAGMWAEGDYNDVTPTPPGKKESFAPLALLATYAAASVTRQASRTGFSKHGRSMQTSDIIQNVGPSFEIIMGSDDKGESED</sequence>
<dbReference type="HAMAP" id="MF_01965">
    <property type="entry name" value="NADHX_dehydratase"/>
    <property type="match status" value="1"/>
</dbReference>
<dbReference type="FunFam" id="3.40.1190.20:FF:000023">
    <property type="entry name" value="ATP-dependent (S)-NAD(P)H-hydrate dehydratase"/>
    <property type="match status" value="1"/>
</dbReference>
<keyword evidence="10" id="KW-0808">Transferase</keyword>
<dbReference type="EC" id="4.2.1.93" evidence="8"/>
<dbReference type="SUPFAM" id="SSF53613">
    <property type="entry name" value="Ribokinase-like"/>
    <property type="match status" value="1"/>
</dbReference>
<comment type="subcellular location">
    <subcellularLocation>
        <location evidence="8">Cytoplasm</location>
    </subcellularLocation>
</comment>
<evidence type="ECO:0000256" key="5">
    <source>
        <dbReference type="ARBA" id="ARBA00023027"/>
    </source>
</evidence>
<keyword evidence="10" id="KW-0418">Kinase</keyword>
<keyword evidence="6 8" id="KW-0456">Lyase</keyword>
<dbReference type="InterPro" id="IPR029056">
    <property type="entry name" value="Ribokinase-like"/>
</dbReference>
<dbReference type="AlphaFoldDB" id="A0A0F7SF45"/>
<dbReference type="PANTHER" id="PTHR12592">
    <property type="entry name" value="ATP-DEPENDENT (S)-NAD(P)H-HYDRATE DEHYDRATASE FAMILY MEMBER"/>
    <property type="match status" value="1"/>
</dbReference>
<proteinExistence type="inferred from homology"/>
<keyword evidence="8" id="KW-0963">Cytoplasm</keyword>
<evidence type="ECO:0000313" key="10">
    <source>
        <dbReference type="EMBL" id="CDZ97341.1"/>
    </source>
</evidence>
<evidence type="ECO:0000256" key="7">
    <source>
        <dbReference type="ARBA" id="ARBA00047472"/>
    </source>
</evidence>
<organism evidence="10">
    <name type="scientific">Phaffia rhodozyma</name>
    <name type="common">Yeast</name>
    <name type="synonym">Xanthophyllomyces dendrorhous</name>
    <dbReference type="NCBI Taxonomy" id="264483"/>
    <lineage>
        <taxon>Eukaryota</taxon>
        <taxon>Fungi</taxon>
        <taxon>Dikarya</taxon>
        <taxon>Basidiomycota</taxon>
        <taxon>Agaricomycotina</taxon>
        <taxon>Tremellomycetes</taxon>
        <taxon>Cystofilobasidiales</taxon>
        <taxon>Mrakiaceae</taxon>
        <taxon>Phaffia</taxon>
    </lineage>
</organism>
<dbReference type="GO" id="GO:0110051">
    <property type="term" value="P:metabolite repair"/>
    <property type="evidence" value="ECO:0007669"/>
    <property type="project" value="TreeGrafter"/>
</dbReference>
<dbReference type="InterPro" id="IPR017953">
    <property type="entry name" value="Carbohydrate_kinase_pred_CS"/>
</dbReference>